<dbReference type="EMBL" id="SNYV01000015">
    <property type="protein sequence ID" value="TDQ76330.1"/>
    <property type="molecule type" value="Genomic_DNA"/>
</dbReference>
<dbReference type="AlphaFoldDB" id="A0A4R6WFC9"/>
<reference evidence="1 2" key="1">
    <citation type="submission" date="2019-03" db="EMBL/GenBank/DDBJ databases">
        <title>Genomic Encyclopedia of Archaeal and Bacterial Type Strains, Phase II (KMG-II): from individual species to whole genera.</title>
        <authorList>
            <person name="Goeker M."/>
        </authorList>
    </citation>
    <scope>NUCLEOTIDE SEQUENCE [LARGE SCALE GENOMIC DNA]</scope>
    <source>
        <strain evidence="1 2">DSM 28353</strain>
    </source>
</reference>
<name>A0A4R6WFC9_9SPHI</name>
<keyword evidence="2" id="KW-1185">Reference proteome</keyword>
<gene>
    <name evidence="1" type="ORF">CLV99_2917</name>
</gene>
<accession>A0A4R6WFC9</accession>
<sequence>MEDLFAYSNRLKADELRHFELMEISFAEAKGCGFYLPILCKGGETEPNAVGGN</sequence>
<protein>
    <submittedName>
        <fullName evidence="1">Uncharacterized protein</fullName>
    </submittedName>
</protein>
<proteinExistence type="predicted"/>
<dbReference type="Proteomes" id="UP000295292">
    <property type="component" value="Unassembled WGS sequence"/>
</dbReference>
<organism evidence="1 2">
    <name type="scientific">Sphingobacterium yanglingense</name>
    <dbReference type="NCBI Taxonomy" id="1437280"/>
    <lineage>
        <taxon>Bacteria</taxon>
        <taxon>Pseudomonadati</taxon>
        <taxon>Bacteroidota</taxon>
        <taxon>Sphingobacteriia</taxon>
        <taxon>Sphingobacteriales</taxon>
        <taxon>Sphingobacteriaceae</taxon>
        <taxon>Sphingobacterium</taxon>
    </lineage>
</organism>
<evidence type="ECO:0000313" key="2">
    <source>
        <dbReference type="Proteomes" id="UP000295292"/>
    </source>
</evidence>
<comment type="caution">
    <text evidence="1">The sequence shown here is derived from an EMBL/GenBank/DDBJ whole genome shotgun (WGS) entry which is preliminary data.</text>
</comment>
<evidence type="ECO:0000313" key="1">
    <source>
        <dbReference type="EMBL" id="TDQ76330.1"/>
    </source>
</evidence>